<accession>A0A4S8MQJ3</accession>
<evidence type="ECO:0000256" key="3">
    <source>
        <dbReference type="RuleBase" id="RU003616"/>
    </source>
</evidence>
<gene>
    <name evidence="6" type="ORF">K435DRAFT_834963</name>
</gene>
<dbReference type="EMBL" id="ML179050">
    <property type="protein sequence ID" value="THV05323.1"/>
    <property type="molecule type" value="Genomic_DNA"/>
</dbReference>
<keyword evidence="1" id="KW-0346">Stress response</keyword>
<feature type="domain" description="SHSP" evidence="5">
    <location>
        <begin position="53"/>
        <end position="201"/>
    </location>
</feature>
<evidence type="ECO:0000313" key="6">
    <source>
        <dbReference type="EMBL" id="THV05323.1"/>
    </source>
</evidence>
<feature type="region of interest" description="Disordered" evidence="4">
    <location>
        <begin position="112"/>
        <end position="133"/>
    </location>
</feature>
<evidence type="ECO:0000256" key="4">
    <source>
        <dbReference type="SAM" id="MobiDB-lite"/>
    </source>
</evidence>
<evidence type="ECO:0000256" key="1">
    <source>
        <dbReference type="ARBA" id="ARBA00023016"/>
    </source>
</evidence>
<comment type="similarity">
    <text evidence="2 3">Belongs to the small heat shock protein (HSP20) family.</text>
</comment>
<dbReference type="InterPro" id="IPR002068">
    <property type="entry name" value="A-crystallin/Hsp20_dom"/>
</dbReference>
<dbReference type="InterPro" id="IPR031107">
    <property type="entry name" value="Small_HSP"/>
</dbReference>
<evidence type="ECO:0000256" key="2">
    <source>
        <dbReference type="PROSITE-ProRule" id="PRU00285"/>
    </source>
</evidence>
<dbReference type="Proteomes" id="UP000297245">
    <property type="component" value="Unassembled WGS sequence"/>
</dbReference>
<evidence type="ECO:0000259" key="5">
    <source>
        <dbReference type="PROSITE" id="PS01031"/>
    </source>
</evidence>
<dbReference type="Pfam" id="PF00011">
    <property type="entry name" value="HSP20"/>
    <property type="match status" value="1"/>
</dbReference>
<feature type="compositionally biased region" description="Polar residues" evidence="4">
    <location>
        <begin position="112"/>
        <end position="124"/>
    </location>
</feature>
<evidence type="ECO:0000313" key="7">
    <source>
        <dbReference type="Proteomes" id="UP000297245"/>
    </source>
</evidence>
<keyword evidence="7" id="KW-1185">Reference proteome</keyword>
<dbReference type="CDD" id="cd06464">
    <property type="entry name" value="ACD_sHsps-like"/>
    <property type="match status" value="1"/>
</dbReference>
<dbReference type="InterPro" id="IPR008978">
    <property type="entry name" value="HSP20-like_chaperone"/>
</dbReference>
<organism evidence="6 7">
    <name type="scientific">Dendrothele bispora (strain CBS 962.96)</name>
    <dbReference type="NCBI Taxonomy" id="1314807"/>
    <lineage>
        <taxon>Eukaryota</taxon>
        <taxon>Fungi</taxon>
        <taxon>Dikarya</taxon>
        <taxon>Basidiomycota</taxon>
        <taxon>Agaricomycotina</taxon>
        <taxon>Agaricomycetes</taxon>
        <taxon>Agaricomycetidae</taxon>
        <taxon>Agaricales</taxon>
        <taxon>Agaricales incertae sedis</taxon>
        <taxon>Dendrothele</taxon>
    </lineage>
</organism>
<protein>
    <submittedName>
        <fullName evidence="6">HSP20-like chaperone</fullName>
    </submittedName>
</protein>
<dbReference type="AlphaFoldDB" id="A0A4S8MQJ3"/>
<proteinExistence type="inferred from homology"/>
<reference evidence="6 7" key="1">
    <citation type="journal article" date="2019" name="Nat. Ecol. Evol.">
        <title>Megaphylogeny resolves global patterns of mushroom evolution.</title>
        <authorList>
            <person name="Varga T."/>
            <person name="Krizsan K."/>
            <person name="Foldi C."/>
            <person name="Dima B."/>
            <person name="Sanchez-Garcia M."/>
            <person name="Sanchez-Ramirez S."/>
            <person name="Szollosi G.J."/>
            <person name="Szarkandi J.G."/>
            <person name="Papp V."/>
            <person name="Albert L."/>
            <person name="Andreopoulos W."/>
            <person name="Angelini C."/>
            <person name="Antonin V."/>
            <person name="Barry K.W."/>
            <person name="Bougher N.L."/>
            <person name="Buchanan P."/>
            <person name="Buyck B."/>
            <person name="Bense V."/>
            <person name="Catcheside P."/>
            <person name="Chovatia M."/>
            <person name="Cooper J."/>
            <person name="Damon W."/>
            <person name="Desjardin D."/>
            <person name="Finy P."/>
            <person name="Geml J."/>
            <person name="Haridas S."/>
            <person name="Hughes K."/>
            <person name="Justo A."/>
            <person name="Karasinski D."/>
            <person name="Kautmanova I."/>
            <person name="Kiss B."/>
            <person name="Kocsube S."/>
            <person name="Kotiranta H."/>
            <person name="LaButti K.M."/>
            <person name="Lechner B.E."/>
            <person name="Liimatainen K."/>
            <person name="Lipzen A."/>
            <person name="Lukacs Z."/>
            <person name="Mihaltcheva S."/>
            <person name="Morgado L.N."/>
            <person name="Niskanen T."/>
            <person name="Noordeloos M.E."/>
            <person name="Ohm R.A."/>
            <person name="Ortiz-Santana B."/>
            <person name="Ovrebo C."/>
            <person name="Racz N."/>
            <person name="Riley R."/>
            <person name="Savchenko A."/>
            <person name="Shiryaev A."/>
            <person name="Soop K."/>
            <person name="Spirin V."/>
            <person name="Szebenyi C."/>
            <person name="Tomsovsky M."/>
            <person name="Tulloss R.E."/>
            <person name="Uehling J."/>
            <person name="Grigoriev I.V."/>
            <person name="Vagvolgyi C."/>
            <person name="Papp T."/>
            <person name="Martin F.M."/>
            <person name="Miettinen O."/>
            <person name="Hibbett D.S."/>
            <person name="Nagy L.G."/>
        </authorList>
    </citation>
    <scope>NUCLEOTIDE SEQUENCE [LARGE SCALE GENOMIC DNA]</scope>
    <source>
        <strain evidence="6 7">CBS 962.96</strain>
    </source>
</reference>
<dbReference type="PROSITE" id="PS01031">
    <property type="entry name" value="SHSP"/>
    <property type="match status" value="1"/>
</dbReference>
<dbReference type="OrthoDB" id="1431247at2759"/>
<sequence>MSISRLFNEFRPLFRMLDEPIHRAPNSLSSLMRTRPFYDDPFFASPLSSAFPGTMSGLRPAVDVSEEGNKYIVEAELPGVRKENVEVKIGDDGRSVTIQGRVASRTMGVVPEQNQNQAQTSSGEASADVKSDATAVTKANNDESNQLSVERHFVGNASFTRTVWLPRPVDPNGVSAKLNDGVLTITVPKAEDKGSVTIPVD</sequence>
<dbReference type="SUPFAM" id="SSF49764">
    <property type="entry name" value="HSP20-like chaperones"/>
    <property type="match status" value="1"/>
</dbReference>
<dbReference type="PANTHER" id="PTHR11527">
    <property type="entry name" value="HEAT-SHOCK PROTEIN 20 FAMILY MEMBER"/>
    <property type="match status" value="1"/>
</dbReference>
<dbReference type="Gene3D" id="2.60.40.790">
    <property type="match status" value="1"/>
</dbReference>
<name>A0A4S8MQJ3_DENBC</name>